<proteinExistence type="predicted"/>
<keyword evidence="9" id="KW-1185">Reference proteome</keyword>
<dbReference type="InterPro" id="IPR011042">
    <property type="entry name" value="6-blade_b-propeller_TolB-like"/>
</dbReference>
<evidence type="ECO:0000256" key="4">
    <source>
        <dbReference type="PROSITE-ProRule" id="PRU00433"/>
    </source>
</evidence>
<dbReference type="KEGG" id="sdyn:Mal52_54790"/>
<evidence type="ECO:0000256" key="5">
    <source>
        <dbReference type="SAM" id="SignalP"/>
    </source>
</evidence>
<gene>
    <name evidence="8" type="ORF">Mal52_54790</name>
</gene>
<dbReference type="InterPro" id="IPR009056">
    <property type="entry name" value="Cyt_c-like_dom"/>
</dbReference>
<dbReference type="GO" id="GO:0020037">
    <property type="term" value="F:heme binding"/>
    <property type="evidence" value="ECO:0007669"/>
    <property type="project" value="InterPro"/>
</dbReference>
<feature type="domain" description="Cytochrome c" evidence="6">
    <location>
        <begin position="449"/>
        <end position="554"/>
    </location>
</feature>
<dbReference type="EMBL" id="CP036276">
    <property type="protein sequence ID" value="QDU46951.1"/>
    <property type="molecule type" value="Genomic_DNA"/>
</dbReference>
<sequence length="1383" mass="152578" precursor="true">MPRPLMCLLCLLMLGLFVAPVVAVEEDEEDADYLPGLSAVYSSGKKTIRRIDPDIEFVWGTASPDPRLPAGPFQAKWQGRLLLQEPSTYRFYAYVQGQVTITLDGKEVLSGKPQQPGWIKGPPLEFDFGEFELDVQYKKTGKAGQLKLFWSADRFDREPLPARFLYRNDIAADLKQIERGQRAFAAHRCNRCHRGEQEQLSAPAPSLVHAAGGLSRAWIVDQLSGAAADDPHANMPQFGFDRKQAETIAAFLLQGDPVATTDMPAAKDETVARREGEILLRSVGCLACHTHGEYGTTSEYTGGDLSQIGKKRSRDWIYTWLAHPEKLNRDHRMPVVKLTKEERAQLALYLTPTEQSADPGKSQQDSAEKIEAGRALVLTARCANCHRIPGVDENLANIPKLSAATMKSAQSCLSALPADQHSRPVYPHVDSADIAAYVAAHDELLTPIGEFEQGRQLLVQRNCLNCHERDLGKGIVAIAGKMSRVDETLQGQSEALIPPALTAVGDKLKDDALSEAVSGEQKKPRLPWLKVRMPRFQHTDAEKQALTKYLIGHDRIPSFNTDPPAKVTETERRQALIAGHELVGGKGFSCVACHAFGKFEPRNVALGTRGSDLLMLGQRMRREYFLRWTRSPLRIVPGMEMPSFDKPVPKILAGNHDRQLAAIWDGLNDPNFTVPTNPSVVEQYLVVRPDEPPRIVRDVFTNHKADGGYTPRSFAVGLPNRHNVFYDLDTFSLRQWWLGDFARQRTQGKSWFWDAAGVTIAVGTPNAPDIALHADGTAADALLIPTRDQGTHGRLVGYHTDSNGVQLEYVLNFPNDRQLHVTETIGPVMDPDRPQLTGWTRRISVSGIPEGFQAVLLHRTPEVAFGNPLVEAIDESATPWESVSADGKTQGSVIDKTGDTALGAFRYLCELKPEELGKNPATPSKFPIEKITSVPGYDGIRLPLSRSIMPTAIAWTHDGKMVFTSLKGHVYIAEDTDGDGIEDELKLFEEGLAAAYGVIADGADLIVAHKPELLRLRDTDGDGRADVREVVATGWGFNDNYHDWTTGIVRDSAGNMYVGLGSDYAQKKRRAEHTRWRGKVLRIDPSGKIEPLGHDLRYPTGLAIDQEDRVYMSDQQGVQNTFNEINHLVPGRGYGVTSPHRDSPDSPPMWPAVQLPHPWTRSVNGIFFLNSERDNKNQVFGPFAGHGIGCEYDTRALIRFTTQQVGDVLQGAAYRLSRTDIEDATANFTGALSGAVSPDGDIYIGSIHDSGWLGGHNLGDIVRLRPNGKLPLGIRELRANPQGFTLTFTAPVNREAAADPKNYTISAYTRIWEGGYATPESGRHKVTVTGAQVSEDGREVILTVDALQEKFVYEVSCGRIGPDPNQPLWPSIGYYTMTVVPKK</sequence>
<evidence type="ECO:0000259" key="6">
    <source>
        <dbReference type="PROSITE" id="PS51007"/>
    </source>
</evidence>
<evidence type="ECO:0000313" key="9">
    <source>
        <dbReference type="Proteomes" id="UP000319383"/>
    </source>
</evidence>
<evidence type="ECO:0000256" key="2">
    <source>
        <dbReference type="ARBA" id="ARBA00022723"/>
    </source>
</evidence>
<feature type="domain" description="Cytochrome c" evidence="6">
    <location>
        <begin position="175"/>
        <end position="256"/>
    </location>
</feature>
<feature type="chain" id="PRO_5021699833" evidence="5">
    <location>
        <begin position="24"/>
        <end position="1383"/>
    </location>
</feature>
<evidence type="ECO:0000313" key="8">
    <source>
        <dbReference type="EMBL" id="QDU46951.1"/>
    </source>
</evidence>
<evidence type="ECO:0000259" key="7">
    <source>
        <dbReference type="PROSITE" id="PS51820"/>
    </source>
</evidence>
<feature type="signal peptide" evidence="5">
    <location>
        <begin position="1"/>
        <end position="23"/>
    </location>
</feature>
<name>A0A517ZWU5_9PLAN</name>
<dbReference type="GO" id="GO:0046872">
    <property type="term" value="F:metal ion binding"/>
    <property type="evidence" value="ECO:0007669"/>
    <property type="project" value="UniProtKB-KW"/>
</dbReference>
<organism evidence="8 9">
    <name type="scientific">Symmachiella dynata</name>
    <dbReference type="NCBI Taxonomy" id="2527995"/>
    <lineage>
        <taxon>Bacteria</taxon>
        <taxon>Pseudomonadati</taxon>
        <taxon>Planctomycetota</taxon>
        <taxon>Planctomycetia</taxon>
        <taxon>Planctomycetales</taxon>
        <taxon>Planctomycetaceae</taxon>
        <taxon>Symmachiella</taxon>
    </lineage>
</organism>
<feature type="domain" description="Cytochrome c" evidence="6">
    <location>
        <begin position="368"/>
        <end position="442"/>
    </location>
</feature>
<dbReference type="SMART" id="SM00758">
    <property type="entry name" value="PA14"/>
    <property type="match status" value="1"/>
</dbReference>
<keyword evidence="3 4" id="KW-0408">Iron</keyword>
<dbReference type="InterPro" id="IPR037524">
    <property type="entry name" value="PA14/GLEYA"/>
</dbReference>
<dbReference type="PROSITE" id="PS51820">
    <property type="entry name" value="PA14"/>
    <property type="match status" value="1"/>
</dbReference>
<dbReference type="InterPro" id="IPR055557">
    <property type="entry name" value="DUF7133"/>
</dbReference>
<reference evidence="8 9" key="1">
    <citation type="submission" date="2019-02" db="EMBL/GenBank/DDBJ databases">
        <title>Deep-cultivation of Planctomycetes and their phenomic and genomic characterization uncovers novel biology.</title>
        <authorList>
            <person name="Wiegand S."/>
            <person name="Jogler M."/>
            <person name="Boedeker C."/>
            <person name="Pinto D."/>
            <person name="Vollmers J."/>
            <person name="Rivas-Marin E."/>
            <person name="Kohn T."/>
            <person name="Peeters S.H."/>
            <person name="Heuer A."/>
            <person name="Rast P."/>
            <person name="Oberbeckmann S."/>
            <person name="Bunk B."/>
            <person name="Jeske O."/>
            <person name="Meyerdierks A."/>
            <person name="Storesund J.E."/>
            <person name="Kallscheuer N."/>
            <person name="Luecker S."/>
            <person name="Lage O.M."/>
            <person name="Pohl T."/>
            <person name="Merkel B.J."/>
            <person name="Hornburger P."/>
            <person name="Mueller R.-W."/>
            <person name="Bruemmer F."/>
            <person name="Labrenz M."/>
            <person name="Spormann A.M."/>
            <person name="Op den Camp H."/>
            <person name="Overmann J."/>
            <person name="Amann R."/>
            <person name="Jetten M.S.M."/>
            <person name="Mascher T."/>
            <person name="Medema M.H."/>
            <person name="Devos D.P."/>
            <person name="Kaster A.-K."/>
            <person name="Ovreas L."/>
            <person name="Rohde M."/>
            <person name="Galperin M.Y."/>
            <person name="Jogler C."/>
        </authorList>
    </citation>
    <scope>NUCLEOTIDE SEQUENCE [LARGE SCALE GENOMIC DNA]</scope>
    <source>
        <strain evidence="8 9">Mal52</strain>
    </source>
</reference>
<dbReference type="Gene3D" id="2.120.10.30">
    <property type="entry name" value="TolB, C-terminal domain"/>
    <property type="match status" value="1"/>
</dbReference>
<dbReference type="PROSITE" id="PS51007">
    <property type="entry name" value="CYTC"/>
    <property type="match status" value="4"/>
</dbReference>
<feature type="domain" description="PA14" evidence="7">
    <location>
        <begin position="32"/>
        <end position="164"/>
    </location>
</feature>
<dbReference type="SUPFAM" id="SSF46626">
    <property type="entry name" value="Cytochrome c"/>
    <property type="match status" value="4"/>
</dbReference>
<dbReference type="SUPFAM" id="SSF63829">
    <property type="entry name" value="Calcium-dependent phosphotriesterase"/>
    <property type="match status" value="1"/>
</dbReference>
<feature type="domain" description="Cytochrome c" evidence="6">
    <location>
        <begin position="271"/>
        <end position="354"/>
    </location>
</feature>
<dbReference type="GO" id="GO:0009055">
    <property type="term" value="F:electron transfer activity"/>
    <property type="evidence" value="ECO:0007669"/>
    <property type="project" value="InterPro"/>
</dbReference>
<keyword evidence="2 4" id="KW-0479">Metal-binding</keyword>
<dbReference type="PANTHER" id="PTHR33546">
    <property type="entry name" value="LARGE, MULTIFUNCTIONAL SECRETED PROTEIN-RELATED"/>
    <property type="match status" value="1"/>
</dbReference>
<dbReference type="Gene3D" id="1.10.760.10">
    <property type="entry name" value="Cytochrome c-like domain"/>
    <property type="match status" value="4"/>
</dbReference>
<evidence type="ECO:0000256" key="3">
    <source>
        <dbReference type="ARBA" id="ARBA00023004"/>
    </source>
</evidence>
<dbReference type="Pfam" id="PF00034">
    <property type="entry name" value="Cytochrom_C"/>
    <property type="match status" value="1"/>
</dbReference>
<dbReference type="InterPro" id="IPR036909">
    <property type="entry name" value="Cyt_c-like_dom_sf"/>
</dbReference>
<accession>A0A517ZWU5</accession>
<keyword evidence="5" id="KW-0732">Signal</keyword>
<dbReference type="SUPFAM" id="SSF56988">
    <property type="entry name" value="Anthrax protective antigen"/>
    <property type="match status" value="1"/>
</dbReference>
<dbReference type="PANTHER" id="PTHR33546:SF1">
    <property type="entry name" value="LARGE, MULTIFUNCTIONAL SECRETED PROTEIN"/>
    <property type="match status" value="1"/>
</dbReference>
<keyword evidence="1 4" id="KW-0349">Heme</keyword>
<protein>
    <submittedName>
        <fullName evidence="8">Cytochrome c</fullName>
    </submittedName>
</protein>
<dbReference type="Pfam" id="PF23500">
    <property type="entry name" value="DUF7133"/>
    <property type="match status" value="1"/>
</dbReference>
<dbReference type="Proteomes" id="UP000319383">
    <property type="component" value="Chromosome"/>
</dbReference>
<dbReference type="Pfam" id="PF07691">
    <property type="entry name" value="PA14"/>
    <property type="match status" value="1"/>
</dbReference>
<evidence type="ECO:0000256" key="1">
    <source>
        <dbReference type="ARBA" id="ARBA00022617"/>
    </source>
</evidence>
<dbReference type="InterPro" id="IPR011658">
    <property type="entry name" value="PA14_dom"/>
</dbReference>
<dbReference type="RefSeq" id="WP_145379525.1">
    <property type="nucleotide sequence ID" value="NZ_CP036276.1"/>
</dbReference>